<comment type="subcellular location">
    <subcellularLocation>
        <location evidence="1">Cell projection</location>
        <location evidence="1">Cilium</location>
        <location evidence="1">Flagellum</location>
    </subcellularLocation>
    <subcellularLocation>
        <location evidence="2">Cytoplasm</location>
    </subcellularLocation>
</comment>
<proteinExistence type="inferred from homology"/>
<dbReference type="PANTHER" id="PTHR13720:SF14">
    <property type="entry name" value="CILIA- AND FLAGELLA-ASSOCIATED PROTEIN 52"/>
    <property type="match status" value="1"/>
</dbReference>
<evidence type="ECO:0000256" key="3">
    <source>
        <dbReference type="ARBA" id="ARBA00022490"/>
    </source>
</evidence>
<evidence type="ECO:0000256" key="1">
    <source>
        <dbReference type="ARBA" id="ARBA00004230"/>
    </source>
</evidence>
<evidence type="ECO:0000256" key="8">
    <source>
        <dbReference type="ARBA" id="ARBA00023273"/>
    </source>
</evidence>
<feature type="compositionally biased region" description="Gly residues" evidence="14">
    <location>
        <begin position="844"/>
        <end position="855"/>
    </location>
</feature>
<feature type="compositionally biased region" description="Polar residues" evidence="14">
    <location>
        <begin position="1966"/>
        <end position="1981"/>
    </location>
</feature>
<dbReference type="PANTHER" id="PTHR13720">
    <property type="entry name" value="WD-40 REPEAT PROTEIN"/>
    <property type="match status" value="1"/>
</dbReference>
<keyword evidence="7" id="KW-0969">Cilium</keyword>
<dbReference type="InterPro" id="IPR019775">
    <property type="entry name" value="WD40_repeat_CS"/>
</dbReference>
<dbReference type="Proteomes" id="UP001159641">
    <property type="component" value="Unassembled WGS sequence"/>
</dbReference>
<dbReference type="Pfam" id="PF00443">
    <property type="entry name" value="UCH"/>
    <property type="match status" value="1"/>
</dbReference>
<feature type="repeat" description="WD" evidence="13">
    <location>
        <begin position="456"/>
        <end position="489"/>
    </location>
</feature>
<feature type="domain" description="USP" evidence="15">
    <location>
        <begin position="891"/>
        <end position="1710"/>
    </location>
</feature>
<evidence type="ECO:0000313" key="16">
    <source>
        <dbReference type="EMBL" id="KAJ8783699.1"/>
    </source>
</evidence>
<feature type="region of interest" description="Disordered" evidence="14">
    <location>
        <begin position="1838"/>
        <end position="1877"/>
    </location>
</feature>
<evidence type="ECO:0000313" key="17">
    <source>
        <dbReference type="Proteomes" id="UP001159641"/>
    </source>
</evidence>
<dbReference type="SUPFAM" id="SSF50978">
    <property type="entry name" value="WD40 repeat-like"/>
    <property type="match status" value="1"/>
</dbReference>
<dbReference type="FunFam" id="2.130.10.10:FF:000207">
    <property type="entry name" value="Cilia- and flagella-associated protein 52"/>
    <property type="match status" value="1"/>
</dbReference>
<keyword evidence="5" id="KW-0677">Repeat</keyword>
<accession>A0AB34GW39</accession>
<dbReference type="PROSITE" id="PS50294">
    <property type="entry name" value="WD_REPEATS_REGION"/>
    <property type="match status" value="2"/>
</dbReference>
<dbReference type="InterPro" id="IPR011047">
    <property type="entry name" value="Quinoprotein_ADH-like_sf"/>
</dbReference>
<dbReference type="SMART" id="SM00320">
    <property type="entry name" value="WD40"/>
    <property type="match status" value="10"/>
</dbReference>
<keyword evidence="8" id="KW-0966">Cell projection</keyword>
<dbReference type="PROSITE" id="PS00973">
    <property type="entry name" value="USP_2"/>
    <property type="match status" value="1"/>
</dbReference>
<dbReference type="PROSITE" id="PS00678">
    <property type="entry name" value="WD_REPEATS_1"/>
    <property type="match status" value="1"/>
</dbReference>
<evidence type="ECO:0000256" key="6">
    <source>
        <dbReference type="ARBA" id="ARBA00022846"/>
    </source>
</evidence>
<dbReference type="FunFam" id="3.90.70.10:FF:000048">
    <property type="entry name" value="Ubiquitin carboxyl-terminal hydrolase 31"/>
    <property type="match status" value="1"/>
</dbReference>
<feature type="region of interest" description="Disordered" evidence="14">
    <location>
        <begin position="680"/>
        <end position="699"/>
    </location>
</feature>
<keyword evidence="4 13" id="KW-0853">WD repeat</keyword>
<dbReference type="InterPro" id="IPR018200">
    <property type="entry name" value="USP_CS"/>
</dbReference>
<name>A0AB34GW39_ESCRO</name>
<feature type="repeat" description="WD" evidence="13">
    <location>
        <begin position="110"/>
        <end position="145"/>
    </location>
</feature>
<reference evidence="16 17" key="1">
    <citation type="submission" date="2022-11" db="EMBL/GenBank/DDBJ databases">
        <title>Whole genome sequence of Eschrichtius robustus ER-17-0199.</title>
        <authorList>
            <person name="Bruniche-Olsen A."/>
            <person name="Black A.N."/>
            <person name="Fields C.J."/>
            <person name="Walden K."/>
            <person name="Dewoody J.A."/>
        </authorList>
    </citation>
    <scope>NUCLEOTIDE SEQUENCE [LARGE SCALE GENOMIC DNA]</scope>
    <source>
        <strain evidence="16">ER-17-0199</strain>
        <tissue evidence="16">Blubber</tissue>
    </source>
</reference>
<dbReference type="InterPro" id="IPR001394">
    <property type="entry name" value="Peptidase_C19_UCH"/>
</dbReference>
<dbReference type="SUPFAM" id="SSF50998">
    <property type="entry name" value="Quinoprotein alcohol dehydrogenase-like"/>
    <property type="match status" value="1"/>
</dbReference>
<evidence type="ECO:0000256" key="2">
    <source>
        <dbReference type="ARBA" id="ARBA00004496"/>
    </source>
</evidence>
<feature type="repeat" description="WD" evidence="13">
    <location>
        <begin position="619"/>
        <end position="656"/>
    </location>
</feature>
<dbReference type="CDD" id="cd02674">
    <property type="entry name" value="Peptidase_C19R"/>
    <property type="match status" value="1"/>
</dbReference>
<comment type="similarity">
    <text evidence="9">Belongs to the CFAP52 family.</text>
</comment>
<feature type="compositionally biased region" description="Polar residues" evidence="14">
    <location>
        <begin position="2082"/>
        <end position="2097"/>
    </location>
</feature>
<dbReference type="InterPro" id="IPR001680">
    <property type="entry name" value="WD40_rpt"/>
</dbReference>
<keyword evidence="3" id="KW-0963">Cytoplasm</keyword>
<evidence type="ECO:0000256" key="13">
    <source>
        <dbReference type="PROSITE-ProRule" id="PRU00221"/>
    </source>
</evidence>
<feature type="compositionally biased region" description="Basic and acidic residues" evidence="14">
    <location>
        <begin position="1983"/>
        <end position="1996"/>
    </location>
</feature>
<evidence type="ECO:0000256" key="4">
    <source>
        <dbReference type="ARBA" id="ARBA00022574"/>
    </source>
</evidence>
<dbReference type="InterPro" id="IPR036322">
    <property type="entry name" value="WD40_repeat_dom_sf"/>
</dbReference>
<evidence type="ECO:0000256" key="12">
    <source>
        <dbReference type="ARBA" id="ARBA00047117"/>
    </source>
</evidence>
<dbReference type="SUPFAM" id="SSF54001">
    <property type="entry name" value="Cysteine proteinases"/>
    <property type="match status" value="1"/>
</dbReference>
<evidence type="ECO:0000256" key="10">
    <source>
        <dbReference type="ARBA" id="ARBA00029552"/>
    </source>
</evidence>
<comment type="subunit">
    <text evidence="12">Microtubule inner protein component of sperm flagellar doublet microtubules. Interacts with BRCA2. Interacts with the CCT chaperonin complex. Interacts with HSP70. Interacts with AK8. Interacts with CFAP45. Interacts with DNAI1. Interacts with IQDC.</text>
</comment>
<feature type="region of interest" description="Disordered" evidence="14">
    <location>
        <begin position="1910"/>
        <end position="2097"/>
    </location>
</feature>
<comment type="function">
    <text evidence="11">Microtubule inner protein (MIP) part of the dynein-decorated doublet microtubules (DMTs) in cilia axoneme. Important for proper ciliary and flagellar beating. May act in cooperation with CFAP45 and axonemal dynein subunit DNAH11. May play a role in cell growth and/or survival.</text>
</comment>
<dbReference type="Gene3D" id="2.130.10.10">
    <property type="entry name" value="YVTN repeat-like/Quinoprotein amine dehydrogenase"/>
    <property type="match status" value="3"/>
</dbReference>
<evidence type="ECO:0000256" key="11">
    <source>
        <dbReference type="ARBA" id="ARBA00046056"/>
    </source>
</evidence>
<keyword evidence="17" id="KW-1185">Reference proteome</keyword>
<keyword evidence="6" id="KW-0282">Flagellum</keyword>
<comment type="caution">
    <text evidence="16">The sequence shown here is derived from an EMBL/GenBank/DDBJ whole genome shotgun (WGS) entry which is preliminary data.</text>
</comment>
<feature type="compositionally biased region" description="Basic and acidic residues" evidence="14">
    <location>
        <begin position="2010"/>
        <end position="2021"/>
    </location>
</feature>
<dbReference type="EMBL" id="JAIQCJ010002079">
    <property type="protein sequence ID" value="KAJ8783699.1"/>
    <property type="molecule type" value="Genomic_DNA"/>
</dbReference>
<dbReference type="GO" id="GO:0004843">
    <property type="term" value="F:cysteine-type deubiquitinase activity"/>
    <property type="evidence" value="ECO:0007669"/>
    <property type="project" value="InterPro"/>
</dbReference>
<organism evidence="16 17">
    <name type="scientific">Eschrichtius robustus</name>
    <name type="common">California gray whale</name>
    <name type="synonym">Eschrichtius gibbosus</name>
    <dbReference type="NCBI Taxonomy" id="9764"/>
    <lineage>
        <taxon>Eukaryota</taxon>
        <taxon>Metazoa</taxon>
        <taxon>Chordata</taxon>
        <taxon>Craniata</taxon>
        <taxon>Vertebrata</taxon>
        <taxon>Euteleostomi</taxon>
        <taxon>Mammalia</taxon>
        <taxon>Eutheria</taxon>
        <taxon>Laurasiatheria</taxon>
        <taxon>Artiodactyla</taxon>
        <taxon>Whippomorpha</taxon>
        <taxon>Cetacea</taxon>
        <taxon>Mysticeti</taxon>
        <taxon>Eschrichtiidae</taxon>
        <taxon>Eschrichtius</taxon>
    </lineage>
</organism>
<feature type="region of interest" description="Disordered" evidence="14">
    <location>
        <begin position="824"/>
        <end position="892"/>
    </location>
</feature>
<sequence length="2120" mass="230095">METRTSPKDEVAEVAELELQAVIGFNGHVPTGLKCHPDQEHLVYPLGCTILIQALNTQEQNFLHGHGNNVSCVTISKSGVYIASGQVTFMGFKADIILWHYKKRELIARLSLHKGKIEALAFSPNDLYLVSLGGPDDGSVVVWSIAKRDAICGSPAAGLNVGNATTVIFSKCCDEMFVTAGKYASAVKGVTGGREALQLPSGLQSRLPKTFMGVYLLFHRSQRGSEKAHPLPDQGLMHITGENQVFRFRFPSDPQMADDDSFFYVGTTTGDILKMSPRTKLLADTGPAKDRFSLGVSAIRCLKMGGLLVGSGAGLLVFCKSPSYKPIKKIQLQGGITSITLRGEGHQFFVGTEESHIYRVNFTDFKETLITTCHFEAVEDIVFPFGTAELFATCAKKDIRVWHTLSNRELLRITVPNMTCRGIDFMRDGKSIISAWDDGKIRAFAPETGRLMYVINNAHRIGVTAIATTSDCKRVISGGGEGEVRVWQIGHQTRKLEEALKEHKSSVSCIRVKKSNEQCVTASTDGTCIIWDLVSASMFENFLACDMATQPPGLWKEKGYLRVSWRLRRNQMILANTLFQCVCYHPEEFQIITSGTDRKIAYWEVFDGSVIRELDGSLSGAINGMDITVEGVHFVTGGNDHLVKVWDYNEGEVTHVGLGHSGNITRIRISPGNQYIVSFGSQDGGSRKGSASPAGQTVWKEVAPPVRTHLSLRRNQRHQGALHPFAAPSARLSLRRRLPFGESSFASSSPSPGGSRRPGAFPSLEGPVGCSSFRRPEAGGSAPGGAPAGAMDPGAGAATGEGPPAPRPRRRRSLRRLFGRFLLALGSRSRPGDSPPRPQPQPGHGYGDGEGGFAGPAGPDPAAPGSPGEERPPRPQPQLPAGDGARTPGAQGLKNHGNTCFMNAVVQCLSNTDLLAEFLALGRYRAAPGRAEVTEQLAALVRALWTREYTPQLSAEFKNAVSKYGSQFQGNSQHDALEFLLWLLDRVHEDLEGAAPGLGSDKLQPEAGKTSENLLSPPAQLPLGQSFVQSHFQAQYSGRMVVAGPRGGDGDGGEWAGGEQSQQDLPAGLRHRLQMLRLSSCGSRAQLLRGMWDLPRPGLEPVSPALAGGFSTTAPPGKPGEVTFCLCVIIITLPAWTSVSPASEQVKLARLEVSDVYSAAVRGQNVKRAVPFRDICNQWRARSSAEFQQQIFLDLSPLPETEQHLRSFPVCVTAYPIATDESQRFLRVGLAVPILSTVAALRKMVAEEGGIPVDEVILVELHPSGLQRSFFDEEDLNSIAEGDNVYAFQAPPSPGQEMLSARPSGLPISPRLAVREGQRLSLPVHSETTVLILFCNLVGSGQQASRFGPPFLMREDRAISWVQLHQCILSKVRYLMKSEAPVQNVGSLFSIRVVGLSLACSYLSPKDSQPLHHWAVDRALHLRRPGGPPHIKLAVEWDSGAKEHLFGSIQEERVQDADSVWRQQQAHQQQSCTLDECFQFYTKEEQVPPWGPRPVRPGHPGPLAQDDAWRCPHCRALQQGVVKLSLWTLPDILIIHLKRFCQVGERRNKLSTLVKFPLAGLDMAPHVAQRSTGPKAAPGPWPPSWKQPACLPTSYPPDFLYDLYAVCNHHGSLQGGHYTGEPASRPVAAARASRCPGKGHPWDCRARSGTRHQLSPDPLHTGHLPGVGWWPYCRNSLDGQWYSYDDSTVEPLLEDEVNTRGAYILFYQKTNSIPPWSASSSMRGSTSSSLSDHWLLRLGSSDGSTRGSLLSWSSTPGPARPQLPGPAFCTKSLPSQEKGGLESRPLARGVRGRSISMKVPTPSRAKQGTFKTMPLRWSFGPRERPLGASIELVEYLESRRRPRSTSQSIVPLLTGTAGGDEKANATLSAKGEDSRRAGDRVLAEVPCPSGHPGNSDGPNAARKLKENASQDITLPKQSDLPVTVMSSVEGGKRAQPEGQRTTSCKGSGLAGSHGQTPSPKEAPGTATLSRNSADSCPNTSGKVRADVERRDPEADRCPQGALTFLRSVFWKRESRKSDRAEAVSGRQSPAVAEQAQGSSPSLRTRESLARGPASPLERDVRSAPSSLRLPRKAGRPPRATALGTSQRSVPGEQTSFGTLPKVKYHTLSLGRKKTLPESSF</sequence>
<feature type="region of interest" description="Disordered" evidence="14">
    <location>
        <begin position="742"/>
        <end position="812"/>
    </location>
</feature>
<dbReference type="InterPro" id="IPR028889">
    <property type="entry name" value="USP"/>
</dbReference>
<dbReference type="GO" id="GO:0031514">
    <property type="term" value="C:motile cilium"/>
    <property type="evidence" value="ECO:0007669"/>
    <property type="project" value="UniProtKB-SubCell"/>
</dbReference>
<dbReference type="GO" id="GO:0016579">
    <property type="term" value="P:protein deubiquitination"/>
    <property type="evidence" value="ECO:0007669"/>
    <property type="project" value="InterPro"/>
</dbReference>
<evidence type="ECO:0000256" key="7">
    <source>
        <dbReference type="ARBA" id="ARBA00023069"/>
    </source>
</evidence>
<feature type="compositionally biased region" description="Low complexity" evidence="14">
    <location>
        <begin position="788"/>
        <end position="802"/>
    </location>
</feature>
<dbReference type="PROSITE" id="PS50082">
    <property type="entry name" value="WD_REPEATS_2"/>
    <property type="match status" value="4"/>
</dbReference>
<dbReference type="PROSITE" id="PS50235">
    <property type="entry name" value="USP_3"/>
    <property type="match status" value="1"/>
</dbReference>
<dbReference type="GO" id="GO:0005930">
    <property type="term" value="C:axoneme"/>
    <property type="evidence" value="ECO:0007669"/>
    <property type="project" value="UniProtKB-ARBA"/>
</dbReference>
<feature type="repeat" description="WD" evidence="13">
    <location>
        <begin position="500"/>
        <end position="541"/>
    </location>
</feature>
<dbReference type="Gene3D" id="3.90.70.10">
    <property type="entry name" value="Cysteine proteinases"/>
    <property type="match status" value="2"/>
</dbReference>
<evidence type="ECO:0000256" key="14">
    <source>
        <dbReference type="SAM" id="MobiDB-lite"/>
    </source>
</evidence>
<evidence type="ECO:0000259" key="15">
    <source>
        <dbReference type="PROSITE" id="PS50235"/>
    </source>
</evidence>
<dbReference type="InterPro" id="IPR050630">
    <property type="entry name" value="WD_repeat_EMAP"/>
</dbReference>
<evidence type="ECO:0000256" key="5">
    <source>
        <dbReference type="ARBA" id="ARBA00022737"/>
    </source>
</evidence>
<protein>
    <recommendedName>
        <fullName evidence="10">Cilia- and flagella-associated protein 52</fullName>
    </recommendedName>
</protein>
<feature type="compositionally biased region" description="Low complexity" evidence="14">
    <location>
        <begin position="743"/>
        <end position="763"/>
    </location>
</feature>
<evidence type="ECO:0000256" key="9">
    <source>
        <dbReference type="ARBA" id="ARBA00029456"/>
    </source>
</evidence>
<dbReference type="Pfam" id="PF00400">
    <property type="entry name" value="WD40"/>
    <property type="match status" value="5"/>
</dbReference>
<dbReference type="PROSITE" id="PS00972">
    <property type="entry name" value="USP_1"/>
    <property type="match status" value="1"/>
</dbReference>
<dbReference type="InterPro" id="IPR038765">
    <property type="entry name" value="Papain-like_cys_pep_sf"/>
</dbReference>
<dbReference type="FunFam" id="2.130.10.10:FF:000291">
    <property type="entry name" value="Cilia-and flagella-associated protein 52 isoform X1"/>
    <property type="match status" value="1"/>
</dbReference>
<dbReference type="InterPro" id="IPR015943">
    <property type="entry name" value="WD40/YVTN_repeat-like_dom_sf"/>
</dbReference>
<gene>
    <name evidence="16" type="ORF">J1605_008742</name>
</gene>